<dbReference type="PANTHER" id="PTHR10794:SF94">
    <property type="entry name" value="ESTERASE YHET-RELATED"/>
    <property type="match status" value="1"/>
</dbReference>
<dbReference type="PANTHER" id="PTHR10794">
    <property type="entry name" value="ABHYDROLASE DOMAIN-CONTAINING PROTEIN"/>
    <property type="match status" value="1"/>
</dbReference>
<dbReference type="InterPro" id="IPR050960">
    <property type="entry name" value="AB_hydrolase_4_sf"/>
</dbReference>
<dbReference type="OrthoDB" id="457503at2"/>
<dbReference type="AlphaFoldDB" id="A0A2T1LXG2"/>
<evidence type="ECO:0000313" key="4">
    <source>
        <dbReference type="Proteomes" id="UP000239001"/>
    </source>
</evidence>
<dbReference type="InterPro" id="IPR029058">
    <property type="entry name" value="AB_hydrolase_fold"/>
</dbReference>
<gene>
    <name evidence="3" type="ORF">C7H19_11580</name>
</gene>
<feature type="active site" description="Charge relay system" evidence="2">
    <location>
        <position position="149"/>
    </location>
</feature>
<accession>A0A2T1LXG2</accession>
<feature type="active site" description="Charge relay system" evidence="2">
    <location>
        <position position="317"/>
    </location>
</feature>
<dbReference type="InterPro" id="IPR012020">
    <property type="entry name" value="ABHD4"/>
</dbReference>
<dbReference type="EMBL" id="PXOH01000011">
    <property type="protein sequence ID" value="PSF37075.1"/>
    <property type="molecule type" value="Genomic_DNA"/>
</dbReference>
<dbReference type="GO" id="GO:0047372">
    <property type="term" value="F:monoacylglycerol lipase activity"/>
    <property type="evidence" value="ECO:0007669"/>
    <property type="project" value="TreeGrafter"/>
</dbReference>
<dbReference type="GO" id="GO:0034338">
    <property type="term" value="F:short-chain carboxylesterase activity"/>
    <property type="evidence" value="ECO:0007669"/>
    <property type="project" value="TreeGrafter"/>
</dbReference>
<evidence type="ECO:0000256" key="2">
    <source>
        <dbReference type="PIRSR" id="PIRSR005211-1"/>
    </source>
</evidence>
<comment type="caution">
    <text evidence="3">The sequence shown here is derived from an EMBL/GenBank/DDBJ whole genome shotgun (WGS) entry which is preliminary data.</text>
</comment>
<proteinExistence type="inferred from homology"/>
<organism evidence="3 4">
    <name type="scientific">Aphanothece hegewaldii CCALA 016</name>
    <dbReference type="NCBI Taxonomy" id="2107694"/>
    <lineage>
        <taxon>Bacteria</taxon>
        <taxon>Bacillati</taxon>
        <taxon>Cyanobacteriota</taxon>
        <taxon>Cyanophyceae</taxon>
        <taxon>Oscillatoriophycideae</taxon>
        <taxon>Chroococcales</taxon>
        <taxon>Aphanothecaceae</taxon>
        <taxon>Aphanothece</taxon>
    </lineage>
</organism>
<name>A0A2T1LXG2_9CHRO</name>
<reference evidence="3 4" key="1">
    <citation type="submission" date="2018-03" db="EMBL/GenBank/DDBJ databases">
        <title>The ancient ancestry and fast evolution of plastids.</title>
        <authorList>
            <person name="Moore K.R."/>
            <person name="Magnabosco C."/>
            <person name="Momper L."/>
            <person name="Gold D.A."/>
            <person name="Bosak T."/>
            <person name="Fournier G.P."/>
        </authorList>
    </citation>
    <scope>NUCLEOTIDE SEQUENCE [LARGE SCALE GENOMIC DNA]</scope>
    <source>
        <strain evidence="3 4">CCALA 016</strain>
    </source>
</reference>
<reference evidence="3 4" key="2">
    <citation type="submission" date="2018-03" db="EMBL/GenBank/DDBJ databases">
        <authorList>
            <person name="Keele B.F."/>
        </authorList>
    </citation>
    <scope>NUCLEOTIDE SEQUENCE [LARGE SCALE GENOMIC DNA]</scope>
    <source>
        <strain evidence="3 4">CCALA 016</strain>
    </source>
</reference>
<evidence type="ECO:0000256" key="1">
    <source>
        <dbReference type="ARBA" id="ARBA00010884"/>
    </source>
</evidence>
<dbReference type="Proteomes" id="UP000239001">
    <property type="component" value="Unassembled WGS sequence"/>
</dbReference>
<dbReference type="SUPFAM" id="SSF53474">
    <property type="entry name" value="alpha/beta-Hydrolases"/>
    <property type="match status" value="1"/>
</dbReference>
<dbReference type="Gene3D" id="3.40.50.1820">
    <property type="entry name" value="alpha/beta hydrolase"/>
    <property type="match status" value="1"/>
</dbReference>
<evidence type="ECO:0000313" key="3">
    <source>
        <dbReference type="EMBL" id="PSF37075.1"/>
    </source>
</evidence>
<keyword evidence="4" id="KW-1185">Reference proteome</keyword>
<comment type="similarity">
    <text evidence="1">Belongs to the AB hydrolase superfamily. AB hydrolase 4 family.</text>
</comment>
<sequence>MVQKYYQPPRFLKNGFLNTVYTAWFAANNWQKTLNYTEPIYQEIIFQGASNIPIYGLGAIPENAKGTIIGTYGITGTLENQWFLKILSCLAFTNNYAVILFDWRAHGETAKLSSTLTSDGIYEGKDFIYIASQAKKMGYPTPFWFTGYSLGGQLALWGIKEAQTINDEENSLDLIESDIGGGAVICPSLDSNRSLDYLIKDKFGKYIEKSITKNLINIAWELHRYYPDEIDPEAIKRVNSIRSFDDELVIKQLGFSTTEEYYNACSPLPFLPHLKKPTLILYAIDDPMFAPSIIVDLKLACQNNPNLELVLTQYGGHVGYISSVACQQQLGDPNPWWAWNRVLEWIGEQEILIKNYK</sequence>
<feature type="active site" description="Charge relay system" evidence="2">
    <location>
        <position position="286"/>
    </location>
</feature>
<protein>
    <submittedName>
        <fullName evidence="3">Esterase</fullName>
    </submittedName>
</protein>
<dbReference type="PIRSF" id="PIRSF005211">
    <property type="entry name" value="Ab_hydro_YheT"/>
    <property type="match status" value="1"/>
</dbReference>